<accession>A0A9P7XSX9</accession>
<dbReference type="Proteomes" id="UP000707451">
    <property type="component" value="Unassembled WGS sequence"/>
</dbReference>
<evidence type="ECO:0000256" key="1">
    <source>
        <dbReference type="SAM" id="MobiDB-lite"/>
    </source>
</evidence>
<feature type="region of interest" description="Disordered" evidence="1">
    <location>
        <begin position="30"/>
        <end position="51"/>
    </location>
</feature>
<protein>
    <submittedName>
        <fullName evidence="2">Uncharacterized protein</fullName>
    </submittedName>
</protein>
<evidence type="ECO:0000313" key="2">
    <source>
        <dbReference type="EMBL" id="KAG9066765.1"/>
    </source>
</evidence>
<keyword evidence="3" id="KW-1185">Reference proteome</keyword>
<gene>
    <name evidence="2" type="ORF">KI688_012675</name>
</gene>
<evidence type="ECO:0000313" key="3">
    <source>
        <dbReference type="Proteomes" id="UP000707451"/>
    </source>
</evidence>
<organism evidence="2 3">
    <name type="scientific">Linnemannia hyalina</name>
    <dbReference type="NCBI Taxonomy" id="64524"/>
    <lineage>
        <taxon>Eukaryota</taxon>
        <taxon>Fungi</taxon>
        <taxon>Fungi incertae sedis</taxon>
        <taxon>Mucoromycota</taxon>
        <taxon>Mortierellomycotina</taxon>
        <taxon>Mortierellomycetes</taxon>
        <taxon>Mortierellales</taxon>
        <taxon>Mortierellaceae</taxon>
        <taxon>Linnemannia</taxon>
    </lineage>
</organism>
<proteinExistence type="predicted"/>
<sequence>MCRLYAAGVSSVFGVTGAMGLGPGVSGGDWYKEPSEIQAGSEHPTQPPTPLIATAETATTTTVAPPTPQTAELPVFLDTIRILRLEAYISRWPTDLTTNHTSILGDFLKRMPYLEHLSFQRGLLPDLSVFDGLARNQPPLRYLRIAVAASTGPLTPEMVSTQIFDCYEPGLEDVDISLQGPQDVMEQPWVKKLVQWFDGQNNRRREQCLTDFALSQCSWG</sequence>
<dbReference type="OrthoDB" id="2419396at2759"/>
<dbReference type="AlphaFoldDB" id="A0A9P7XSX9"/>
<comment type="caution">
    <text evidence="2">The sequence shown here is derived from an EMBL/GenBank/DDBJ whole genome shotgun (WGS) entry which is preliminary data.</text>
</comment>
<name>A0A9P7XSX9_9FUNG</name>
<reference evidence="2" key="1">
    <citation type="submission" date="2021-06" db="EMBL/GenBank/DDBJ databases">
        <title>Genome Sequence of Mortierella hyaline Strain SCG-10, a Cold-Adapted, Nitrate-Reducing Fungus Isolated from Soil in Minnesota, USA.</title>
        <authorList>
            <person name="Aldossari N."/>
        </authorList>
    </citation>
    <scope>NUCLEOTIDE SEQUENCE</scope>
    <source>
        <strain evidence="2">SCG-10</strain>
    </source>
</reference>
<dbReference type="EMBL" id="JAHRHY010000009">
    <property type="protein sequence ID" value="KAG9066765.1"/>
    <property type="molecule type" value="Genomic_DNA"/>
</dbReference>